<dbReference type="InterPro" id="IPR001841">
    <property type="entry name" value="Znf_RING"/>
</dbReference>
<evidence type="ECO:0000259" key="5">
    <source>
        <dbReference type="PROSITE" id="PS50089"/>
    </source>
</evidence>
<keyword evidence="3" id="KW-0862">Zinc</keyword>
<proteinExistence type="predicted"/>
<evidence type="ECO:0000313" key="7">
    <source>
        <dbReference type="Proteomes" id="UP000838412"/>
    </source>
</evidence>
<dbReference type="GO" id="GO:0004842">
    <property type="term" value="F:ubiquitin-protein transferase activity"/>
    <property type="evidence" value="ECO:0007669"/>
    <property type="project" value="InterPro"/>
</dbReference>
<evidence type="ECO:0000313" key="6">
    <source>
        <dbReference type="EMBL" id="CAH1233987.1"/>
    </source>
</evidence>
<sequence>MRQLVYRVQPLPPSALPLVWDFGQLNIQTERLYIEQMVMRCLNEDHITADSTEVVAAVLTASQQFMRKKKDECSFVSLRDVERTLTVMDWFLQMLPVLSALMNKKIADQARTDTPETTNICRALILALGVCYQARLEERNDYRKVIAEHFNGDNFTLPKGAKTIEEEIEICQDVFLDQLETLLAPNIARNTALKENVFMMVVCIELRIPLFLVGKPGSSKSLAKSVVSDAMQGESAPSDFFKTMKQAHMMSFQCSPLATPESIVKTFHQCSMFQQDKDLTKFVSVVVLDEIGLAEDSPKMPLKTLHALLEEGYVAEVGDEGNTNPPQKKVAFVGISNWALDPAKMNRGIFLSRGVPDNDDLRKSARGICEQDERVLAQLETMLGSLVSAYTSLYRPQLEDREYFGLRDFYSLIKMVSSFCRASGHPPSRAQLEHAIKRNFSGRDDIDPLQKFRTVLETCADQSERPNDPDCSPLGLIRASLQSIHSDSEGRYLLILTKNYAALTILQQEMLDFGSTVIVFGSSFPKDQEYTKICRDINRIKVCMETGKTVVLLNLENLYESLYDALNQYYVEMGDQKYVDLGLGTHRVKCRVHKDFRLVVVAEKDIVYEKFPIPLINRLEKHFLSVSTVLTPAQAGIAQRLHEWSEAFVDVKDVDDVSNAGMNSYKPADAFIGYHEDLSATVVLRVCQDVNSKDDTWEEMVFERAKEILLQCATPDAVVRLQSSRLTRHAETMAQKYFHCQHHSSLADCLLHNIPREGRNGILAQVTTHGRLLSRNDLPHLAETLDIKEAAMQLLSLQQFDTEQQFSKRIRSFLEQKQTKDEGGVLFVQCDSSDINANLIACASYTAQAERAQIGNLRPSVVFVVQLPRNPKASFSGLGGGQWLCYHIDDVHPPNDQSPDVNIMLGKSISSLIEPRVGTLPDGSHTEDHLSVAALLRSSVQSAAARLIDPTVIKQRTVYRINLLLRLLGNRGKQSEGQLTFAEVLKARLALLVKEQEDSQLNKGANWLSQKAATSRAVRQAGTLRRSAWVHLLSVVSPLVAEIIALFDRNSNLDLLKTGEGWLHQFWLEIAANTKAVRLHYEDCLSPKKRAVRETVSVQTSGYGGQVFKCQLPFSWLIKELVDKLWQEAKAMTEYTSEQIEEVLRNTFDETELGRQLSKTTKSCRDPAEVVVAYIHDYVWMTHKITTGSEVEVKLICRAVEHEVLSMVRQKQETPLAPHFTDVAIDDGLRGCLSRFSQLIQYWPDNDQLSALENVCRDRPNIKLDVAALRFALEKLSQELLQLTTSNGQQQWGSKLQSICFLAGELFAAYSVNSSKQEPEGQIQHSILDCKCLLVRLQVVKLYFDYECRSDQAIPMKTVERLLKYLGDKPNFKTEPTMTKLESFLVSKNKREAYRVFAANTSICCGCKDELSQPVVLPCNHVCDKDCLEDWFRSGKRTCPNCTKPVPEDFHPEVSFESQKALEKYRVSRRRSNAFFMEVVSKFCFAYDEPPQQEVIGMLLGYIVRKEDATQAGTKGFSPFADEGVDRTPVIRSFLLQLLLRFKFGDVCAHLKTYFERAQRFAGSMKDAIEVCIMFVQCMENALTSKVDRLPDQQGCLIELAASQLDKAAKRYKEFPSSGNESIPPMLQLDTIASIRFGLSVASDVMHSQVNQSSEGVVSEHFRYMGRLFENVQTLFKDFEAVTRWPVLFIPKYLRGRHGLDTLLSIGQSQETQWFLPDEMRGNQEEVVQDRFVVCGEAYHCIREATSNAILTRDIKQLVNTLQEPDIPQRDKETLTPLAIYTEVTLARVSAKQNPNAIHQAQQILEQFSRSTDAIRNKELIERLIMNNNDGLCTRLAFEPDQPPRQRSVSALLIHVGAVLATCPKNALLEPLKALDGAPHTVMKHYLPTMPEDPLPELREAFQKQEVGWYGKCCG</sequence>
<name>A0A8J9W5Q3_BRALA</name>
<organism evidence="6 7">
    <name type="scientific">Branchiostoma lanceolatum</name>
    <name type="common">Common lancelet</name>
    <name type="synonym">Amphioxus lanceolatum</name>
    <dbReference type="NCBI Taxonomy" id="7740"/>
    <lineage>
        <taxon>Eukaryota</taxon>
        <taxon>Metazoa</taxon>
        <taxon>Chordata</taxon>
        <taxon>Cephalochordata</taxon>
        <taxon>Leptocardii</taxon>
        <taxon>Amphioxiformes</taxon>
        <taxon>Branchiostomatidae</taxon>
        <taxon>Branchiostoma</taxon>
    </lineage>
</organism>
<dbReference type="Pfam" id="PF00097">
    <property type="entry name" value="zf-C3HC4"/>
    <property type="match status" value="1"/>
</dbReference>
<dbReference type="CDD" id="cd16449">
    <property type="entry name" value="RING-HC"/>
    <property type="match status" value="1"/>
</dbReference>
<dbReference type="PANTHER" id="PTHR22605">
    <property type="entry name" value="RZ-TYPE DOMAIN-CONTAINING PROTEIN"/>
    <property type="match status" value="1"/>
</dbReference>
<protein>
    <submittedName>
        <fullName evidence="6">RNF213 protein</fullName>
    </submittedName>
</protein>
<dbReference type="InterPro" id="IPR018957">
    <property type="entry name" value="Znf_C3HC4_RING-type"/>
</dbReference>
<dbReference type="InterPro" id="IPR013083">
    <property type="entry name" value="Znf_RING/FYVE/PHD"/>
</dbReference>
<keyword evidence="2 4" id="KW-0863">Zinc-finger</keyword>
<dbReference type="GO" id="GO:0008270">
    <property type="term" value="F:zinc ion binding"/>
    <property type="evidence" value="ECO:0007669"/>
    <property type="project" value="UniProtKB-KW"/>
</dbReference>
<gene>
    <name evidence="6" type="primary">RNF213</name>
    <name evidence="6" type="ORF">BLAG_LOCUS2554</name>
</gene>
<evidence type="ECO:0000256" key="1">
    <source>
        <dbReference type="ARBA" id="ARBA00022723"/>
    </source>
</evidence>
<evidence type="ECO:0000256" key="2">
    <source>
        <dbReference type="ARBA" id="ARBA00022771"/>
    </source>
</evidence>
<reference evidence="6" key="1">
    <citation type="submission" date="2022-01" db="EMBL/GenBank/DDBJ databases">
        <authorList>
            <person name="Braso-Vives M."/>
        </authorList>
    </citation>
    <scope>NUCLEOTIDE SEQUENCE</scope>
</reference>
<dbReference type="Gene3D" id="3.40.50.300">
    <property type="entry name" value="P-loop containing nucleotide triphosphate hydrolases"/>
    <property type="match status" value="1"/>
</dbReference>
<dbReference type="Proteomes" id="UP000838412">
    <property type="component" value="Chromosome 1"/>
</dbReference>
<dbReference type="SMART" id="SM00184">
    <property type="entry name" value="RING"/>
    <property type="match status" value="1"/>
</dbReference>
<evidence type="ECO:0000256" key="3">
    <source>
        <dbReference type="ARBA" id="ARBA00022833"/>
    </source>
</evidence>
<keyword evidence="7" id="KW-1185">Reference proteome</keyword>
<feature type="domain" description="RING-type" evidence="5">
    <location>
        <begin position="1404"/>
        <end position="1443"/>
    </location>
</feature>
<dbReference type="EMBL" id="OV696686">
    <property type="protein sequence ID" value="CAH1233987.1"/>
    <property type="molecule type" value="Genomic_DNA"/>
</dbReference>
<dbReference type="Gene3D" id="3.30.40.10">
    <property type="entry name" value="Zinc/RING finger domain, C3HC4 (zinc finger)"/>
    <property type="match status" value="1"/>
</dbReference>
<dbReference type="SUPFAM" id="SSF52540">
    <property type="entry name" value="P-loop containing nucleoside triphosphate hydrolases"/>
    <property type="match status" value="1"/>
</dbReference>
<dbReference type="FunFam" id="3.40.50.300:FF:000491">
    <property type="entry name" value="E3 ubiquitin-protein ligase RNF213"/>
    <property type="match status" value="1"/>
</dbReference>
<dbReference type="PROSITE" id="PS50089">
    <property type="entry name" value="ZF_RING_2"/>
    <property type="match status" value="1"/>
</dbReference>
<keyword evidence="1" id="KW-0479">Metal-binding</keyword>
<dbReference type="GO" id="GO:0016887">
    <property type="term" value="F:ATP hydrolysis activity"/>
    <property type="evidence" value="ECO:0007669"/>
    <property type="project" value="InterPro"/>
</dbReference>
<dbReference type="InterPro" id="IPR031248">
    <property type="entry name" value="RNF213"/>
</dbReference>
<dbReference type="OrthoDB" id="2423195at2759"/>
<dbReference type="PANTHER" id="PTHR22605:SF16">
    <property type="entry name" value="E3 UBIQUITIN-PROTEIN LIGASE RNF213"/>
    <property type="match status" value="1"/>
</dbReference>
<accession>A0A8J9W5Q3</accession>
<dbReference type="InterPro" id="IPR027417">
    <property type="entry name" value="P-loop_NTPase"/>
</dbReference>
<evidence type="ECO:0000256" key="4">
    <source>
        <dbReference type="PROSITE-ProRule" id="PRU00175"/>
    </source>
</evidence>
<dbReference type="SUPFAM" id="SSF57850">
    <property type="entry name" value="RING/U-box"/>
    <property type="match status" value="1"/>
</dbReference>